<dbReference type="OrthoDB" id="4394754at2759"/>
<protein>
    <submittedName>
        <fullName evidence="2">Uncharacterized protein</fullName>
    </submittedName>
</protein>
<name>A0A317VWJ8_9EURO</name>
<organism evidence="2 3">
    <name type="scientific">Aspergillus sclerotioniger CBS 115572</name>
    <dbReference type="NCBI Taxonomy" id="1450535"/>
    <lineage>
        <taxon>Eukaryota</taxon>
        <taxon>Fungi</taxon>
        <taxon>Dikarya</taxon>
        <taxon>Ascomycota</taxon>
        <taxon>Pezizomycotina</taxon>
        <taxon>Eurotiomycetes</taxon>
        <taxon>Eurotiomycetidae</taxon>
        <taxon>Eurotiales</taxon>
        <taxon>Aspergillaceae</taxon>
        <taxon>Aspergillus</taxon>
        <taxon>Aspergillus subgen. Circumdati</taxon>
    </lineage>
</organism>
<feature type="compositionally biased region" description="Basic and acidic residues" evidence="1">
    <location>
        <begin position="106"/>
        <end position="127"/>
    </location>
</feature>
<dbReference type="AlphaFoldDB" id="A0A317VWJ8"/>
<evidence type="ECO:0000313" key="2">
    <source>
        <dbReference type="EMBL" id="PWY78155.1"/>
    </source>
</evidence>
<reference evidence="2 3" key="1">
    <citation type="submission" date="2016-12" db="EMBL/GenBank/DDBJ databases">
        <title>The genomes of Aspergillus section Nigri reveals drivers in fungal speciation.</title>
        <authorList>
            <consortium name="DOE Joint Genome Institute"/>
            <person name="Vesth T.C."/>
            <person name="Nybo J."/>
            <person name="Theobald S."/>
            <person name="Brandl J."/>
            <person name="Frisvad J.C."/>
            <person name="Nielsen K.F."/>
            <person name="Lyhne E.K."/>
            <person name="Kogle M.E."/>
            <person name="Kuo A."/>
            <person name="Riley R."/>
            <person name="Clum A."/>
            <person name="Nolan M."/>
            <person name="Lipzen A."/>
            <person name="Salamov A."/>
            <person name="Henrissat B."/>
            <person name="Wiebenga A."/>
            <person name="De Vries R.P."/>
            <person name="Grigoriev I.V."/>
            <person name="Mortensen U.H."/>
            <person name="Andersen M.R."/>
            <person name="Baker S.E."/>
        </authorList>
    </citation>
    <scope>NUCLEOTIDE SEQUENCE [LARGE SCALE GENOMIC DNA]</scope>
    <source>
        <strain evidence="2 3">CBS 115572</strain>
    </source>
</reference>
<dbReference type="EMBL" id="MSFK01000025">
    <property type="protein sequence ID" value="PWY78155.1"/>
    <property type="molecule type" value="Genomic_DNA"/>
</dbReference>
<keyword evidence="3" id="KW-1185">Reference proteome</keyword>
<dbReference type="RefSeq" id="XP_025464667.1">
    <property type="nucleotide sequence ID" value="XM_025608435.1"/>
</dbReference>
<evidence type="ECO:0000313" key="3">
    <source>
        <dbReference type="Proteomes" id="UP000246702"/>
    </source>
</evidence>
<feature type="region of interest" description="Disordered" evidence="1">
    <location>
        <begin position="96"/>
        <end position="127"/>
    </location>
</feature>
<evidence type="ECO:0000256" key="1">
    <source>
        <dbReference type="SAM" id="MobiDB-lite"/>
    </source>
</evidence>
<proteinExistence type="predicted"/>
<accession>A0A317VWJ8</accession>
<sequence>MSRSCREDCSIICDNTAPSDLKYDMFCDDKYCPLPHSLNNTRISVAGTQNLTKTAWNDRNCDAKRTMAREAGSLWSNWEIGYEIGRYTFIMKSRPGVKEGAQGSSIRRESRSRWKSQDGDGDKRGIR</sequence>
<dbReference type="Proteomes" id="UP000246702">
    <property type="component" value="Unassembled WGS sequence"/>
</dbReference>
<gene>
    <name evidence="2" type="ORF">BO94DRAFT_472445</name>
</gene>
<dbReference type="GeneID" id="37110578"/>
<comment type="caution">
    <text evidence="2">The sequence shown here is derived from an EMBL/GenBank/DDBJ whole genome shotgun (WGS) entry which is preliminary data.</text>
</comment>